<name>A0ABQ2UTB3_9ACTN</name>
<evidence type="ECO:0000313" key="1">
    <source>
        <dbReference type="EMBL" id="GGU50268.1"/>
    </source>
</evidence>
<sequence length="188" mass="18818">MGRAAEMANSLAIAVAATAVGCTLVLKLAPSHHLDSPSIGPPPPTPASAALTDVTATVQGDSAARAATTALAATAARAPGPRPPAPLRQAGWIRVTAPTGPISLRAHGSFPVDWTNTTGTDVDVWLSSAAGRGRAQRLARVSPRAGSAAAGEAIVTLPRVRPGPAYSLEVVSGNGAVHAFSKPFAVTE</sequence>
<accession>A0ABQ2UTB3</accession>
<comment type="caution">
    <text evidence="1">The sequence shown here is derived from an EMBL/GenBank/DDBJ whole genome shotgun (WGS) entry which is preliminary data.</text>
</comment>
<organism evidence="1 2">
    <name type="scientific">Streptomyces albospinus</name>
    <dbReference type="NCBI Taxonomy" id="285515"/>
    <lineage>
        <taxon>Bacteria</taxon>
        <taxon>Bacillati</taxon>
        <taxon>Actinomycetota</taxon>
        <taxon>Actinomycetes</taxon>
        <taxon>Kitasatosporales</taxon>
        <taxon>Streptomycetaceae</taxon>
        <taxon>Streptomyces</taxon>
    </lineage>
</organism>
<dbReference type="PROSITE" id="PS51257">
    <property type="entry name" value="PROKAR_LIPOPROTEIN"/>
    <property type="match status" value="1"/>
</dbReference>
<keyword evidence="2" id="KW-1185">Reference proteome</keyword>
<proteinExistence type="predicted"/>
<reference evidence="2" key="1">
    <citation type="journal article" date="2019" name="Int. J. Syst. Evol. Microbiol.">
        <title>The Global Catalogue of Microorganisms (GCM) 10K type strain sequencing project: providing services to taxonomists for standard genome sequencing and annotation.</title>
        <authorList>
            <consortium name="The Broad Institute Genomics Platform"/>
            <consortium name="The Broad Institute Genome Sequencing Center for Infectious Disease"/>
            <person name="Wu L."/>
            <person name="Ma J."/>
        </authorList>
    </citation>
    <scope>NUCLEOTIDE SEQUENCE [LARGE SCALE GENOMIC DNA]</scope>
    <source>
        <strain evidence="2">JCM 3399</strain>
    </source>
</reference>
<protein>
    <submittedName>
        <fullName evidence="1">Uncharacterized protein</fullName>
    </submittedName>
</protein>
<dbReference type="RefSeq" id="WP_189297290.1">
    <property type="nucleotide sequence ID" value="NZ_BMRP01000003.1"/>
</dbReference>
<dbReference type="EMBL" id="BMRP01000003">
    <property type="protein sequence ID" value="GGU50268.1"/>
    <property type="molecule type" value="Genomic_DNA"/>
</dbReference>
<evidence type="ECO:0000313" key="2">
    <source>
        <dbReference type="Proteomes" id="UP000654471"/>
    </source>
</evidence>
<gene>
    <name evidence="1" type="ORF">GCM10010211_13190</name>
</gene>
<dbReference type="Proteomes" id="UP000654471">
    <property type="component" value="Unassembled WGS sequence"/>
</dbReference>